<dbReference type="AlphaFoldDB" id="A0A1W1DY85"/>
<proteinExistence type="predicted"/>
<gene>
    <name evidence="2" type="ORF">MNB_SUP05-SYMBIONT-4-310</name>
</gene>
<dbReference type="SMART" id="SM00530">
    <property type="entry name" value="HTH_XRE"/>
    <property type="match status" value="1"/>
</dbReference>
<sequence>MREHIDEQIIKHNGVPVFVVVPYEAYQALKKQKSGDWWGDDTPHEVVGSVEIDGLSPIKAWRLFLKLTQQQVADRIGMQQSAYARIENNKALPKQSTLINIAQGLGVSLEQLS</sequence>
<organism evidence="2">
    <name type="scientific">hydrothermal vent metagenome</name>
    <dbReference type="NCBI Taxonomy" id="652676"/>
    <lineage>
        <taxon>unclassified sequences</taxon>
        <taxon>metagenomes</taxon>
        <taxon>ecological metagenomes</taxon>
    </lineage>
</organism>
<name>A0A1W1DY85_9ZZZZ</name>
<dbReference type="InterPro" id="IPR001387">
    <property type="entry name" value="Cro/C1-type_HTH"/>
</dbReference>
<evidence type="ECO:0000259" key="1">
    <source>
        <dbReference type="PROSITE" id="PS50943"/>
    </source>
</evidence>
<feature type="domain" description="HTH cro/C1-type" evidence="1">
    <location>
        <begin position="58"/>
        <end position="112"/>
    </location>
</feature>
<dbReference type="EMBL" id="FPHY01000097">
    <property type="protein sequence ID" value="SFV86690.1"/>
    <property type="molecule type" value="Genomic_DNA"/>
</dbReference>
<evidence type="ECO:0000313" key="2">
    <source>
        <dbReference type="EMBL" id="SFV86690.1"/>
    </source>
</evidence>
<dbReference type="Gene3D" id="1.10.260.40">
    <property type="entry name" value="lambda repressor-like DNA-binding domains"/>
    <property type="match status" value="1"/>
</dbReference>
<dbReference type="Pfam" id="PF01381">
    <property type="entry name" value="HTH_3"/>
    <property type="match status" value="1"/>
</dbReference>
<dbReference type="CDD" id="cd00093">
    <property type="entry name" value="HTH_XRE"/>
    <property type="match status" value="1"/>
</dbReference>
<accession>A0A1W1DY85</accession>
<dbReference type="SUPFAM" id="SSF47413">
    <property type="entry name" value="lambda repressor-like DNA-binding domains"/>
    <property type="match status" value="1"/>
</dbReference>
<dbReference type="GO" id="GO:0003677">
    <property type="term" value="F:DNA binding"/>
    <property type="evidence" value="ECO:0007669"/>
    <property type="project" value="InterPro"/>
</dbReference>
<dbReference type="InterPro" id="IPR010982">
    <property type="entry name" value="Lambda_DNA-bd_dom_sf"/>
</dbReference>
<protein>
    <submittedName>
        <fullName evidence="2">Transcriptional regulator, XRE-family</fullName>
    </submittedName>
</protein>
<dbReference type="PROSITE" id="PS50943">
    <property type="entry name" value="HTH_CROC1"/>
    <property type="match status" value="1"/>
</dbReference>
<reference evidence="2" key="1">
    <citation type="submission" date="2016-10" db="EMBL/GenBank/DDBJ databases">
        <authorList>
            <person name="de Groot N.N."/>
        </authorList>
    </citation>
    <scope>NUCLEOTIDE SEQUENCE</scope>
</reference>